<evidence type="ECO:0000313" key="3">
    <source>
        <dbReference type="Proteomes" id="UP000281553"/>
    </source>
</evidence>
<dbReference type="EMBL" id="UYRU01116873">
    <property type="protein sequence ID" value="VDN45478.1"/>
    <property type="molecule type" value="Genomic_DNA"/>
</dbReference>
<proteinExistence type="predicted"/>
<organism evidence="2 3">
    <name type="scientific">Dibothriocephalus latus</name>
    <name type="common">Fish tapeworm</name>
    <name type="synonym">Diphyllobothrium latum</name>
    <dbReference type="NCBI Taxonomy" id="60516"/>
    <lineage>
        <taxon>Eukaryota</taxon>
        <taxon>Metazoa</taxon>
        <taxon>Spiralia</taxon>
        <taxon>Lophotrochozoa</taxon>
        <taxon>Platyhelminthes</taxon>
        <taxon>Cestoda</taxon>
        <taxon>Eucestoda</taxon>
        <taxon>Diphyllobothriidea</taxon>
        <taxon>Diphyllobothriidae</taxon>
        <taxon>Dibothriocephalus</taxon>
    </lineage>
</organism>
<feature type="region of interest" description="Disordered" evidence="1">
    <location>
        <begin position="81"/>
        <end position="101"/>
    </location>
</feature>
<feature type="non-terminal residue" evidence="2">
    <location>
        <position position="122"/>
    </location>
</feature>
<protein>
    <submittedName>
        <fullName evidence="2">Uncharacterized protein</fullName>
    </submittedName>
</protein>
<evidence type="ECO:0000256" key="1">
    <source>
        <dbReference type="SAM" id="MobiDB-lite"/>
    </source>
</evidence>
<name>A0A3P7P921_DIBLA</name>
<evidence type="ECO:0000313" key="2">
    <source>
        <dbReference type="EMBL" id="VDN45478.1"/>
    </source>
</evidence>
<dbReference type="OrthoDB" id="2434995at2759"/>
<dbReference type="AlphaFoldDB" id="A0A3P7P921"/>
<reference evidence="2 3" key="1">
    <citation type="submission" date="2018-11" db="EMBL/GenBank/DDBJ databases">
        <authorList>
            <consortium name="Pathogen Informatics"/>
        </authorList>
    </citation>
    <scope>NUCLEOTIDE SEQUENCE [LARGE SCALE GENOMIC DNA]</scope>
</reference>
<sequence>MPSSNLRVAASSVGLVGIEALVPPSPHRLSSVADATGTGCNDALFSPCDIQLDCCKSALGSSRSAKLELRELLELVMSAAPDTDSSSGAFSSTTAPPRSPSGLITQLLWRARALDGRGPWLL</sequence>
<accession>A0A3P7P921</accession>
<dbReference type="Proteomes" id="UP000281553">
    <property type="component" value="Unassembled WGS sequence"/>
</dbReference>
<gene>
    <name evidence="2" type="ORF">DILT_LOCUS19617</name>
</gene>
<keyword evidence="3" id="KW-1185">Reference proteome</keyword>
<feature type="compositionally biased region" description="Polar residues" evidence="1">
    <location>
        <begin position="83"/>
        <end position="96"/>
    </location>
</feature>